<accession>A0A382V5H3</accession>
<dbReference type="PANTHER" id="PTHR46246">
    <property type="entry name" value="GUANOSINE-3',5'-BIS(DIPHOSPHATE) 3'-PYROPHOSPHOHYDROLASE MESH1"/>
    <property type="match status" value="1"/>
</dbReference>
<dbReference type="InterPro" id="IPR006674">
    <property type="entry name" value="HD_domain"/>
</dbReference>
<dbReference type="AlphaFoldDB" id="A0A382V5H3"/>
<dbReference type="SUPFAM" id="SSF109604">
    <property type="entry name" value="HD-domain/PDEase-like"/>
    <property type="match status" value="1"/>
</dbReference>
<dbReference type="SMART" id="SM00471">
    <property type="entry name" value="HDc"/>
    <property type="match status" value="1"/>
</dbReference>
<dbReference type="PANTHER" id="PTHR46246:SF1">
    <property type="entry name" value="GUANOSINE-3',5'-BIS(DIPHOSPHATE) 3'-PYROPHOSPHOHYDROLASE MESH1"/>
    <property type="match status" value="1"/>
</dbReference>
<dbReference type="Pfam" id="PF13328">
    <property type="entry name" value="HD_4"/>
    <property type="match status" value="1"/>
</dbReference>
<dbReference type="PROSITE" id="PS51831">
    <property type="entry name" value="HD"/>
    <property type="match status" value="1"/>
</dbReference>
<dbReference type="GO" id="GO:0008893">
    <property type="term" value="F:guanosine-3',5'-bis(diphosphate) 3'-diphosphatase activity"/>
    <property type="evidence" value="ECO:0007669"/>
    <property type="project" value="TreeGrafter"/>
</dbReference>
<dbReference type="EMBL" id="UINC01149335">
    <property type="protein sequence ID" value="SVD41742.1"/>
    <property type="molecule type" value="Genomic_DNA"/>
</dbReference>
<feature type="domain" description="HD" evidence="1">
    <location>
        <begin position="30"/>
        <end position="125"/>
    </location>
</feature>
<evidence type="ECO:0000313" key="2">
    <source>
        <dbReference type="EMBL" id="SVD41742.1"/>
    </source>
</evidence>
<organism evidence="2">
    <name type="scientific">marine metagenome</name>
    <dbReference type="NCBI Taxonomy" id="408172"/>
    <lineage>
        <taxon>unclassified sequences</taxon>
        <taxon>metagenomes</taxon>
        <taxon>ecological metagenomes</taxon>
    </lineage>
</organism>
<dbReference type="InterPro" id="IPR003607">
    <property type="entry name" value="HD/PDEase_dom"/>
</dbReference>
<sequence>MTHTLILKAAHFAAQKHRDQRRKDKHASPYIIHPISVALAIAQIGRVDDPEILAAALLHDTLEDTKTEPEELEAEFGKKVCEYVLDVTDDKTLPKDERKRRQIEHAKKISKGAALIKLGDKISNVTDVINNPPEDWDINRRKEYLDWAEKVIENCPKVNDRMENKFQEIIKQGREALI</sequence>
<name>A0A382V5H3_9ZZZZ</name>
<proteinExistence type="predicted"/>
<reference evidence="2" key="1">
    <citation type="submission" date="2018-05" db="EMBL/GenBank/DDBJ databases">
        <authorList>
            <person name="Lanie J.A."/>
            <person name="Ng W.-L."/>
            <person name="Kazmierczak K.M."/>
            <person name="Andrzejewski T.M."/>
            <person name="Davidsen T.M."/>
            <person name="Wayne K.J."/>
            <person name="Tettelin H."/>
            <person name="Glass J.I."/>
            <person name="Rusch D."/>
            <person name="Podicherti R."/>
            <person name="Tsui H.-C.T."/>
            <person name="Winkler M.E."/>
        </authorList>
    </citation>
    <scope>NUCLEOTIDE SEQUENCE</scope>
</reference>
<gene>
    <name evidence="2" type="ORF">METZ01_LOCUS394596</name>
</gene>
<dbReference type="Gene3D" id="1.10.3210.10">
    <property type="entry name" value="Hypothetical protein af1432"/>
    <property type="match status" value="1"/>
</dbReference>
<protein>
    <recommendedName>
        <fullName evidence="1">HD domain-containing protein</fullName>
    </recommendedName>
</protein>
<dbReference type="InterPro" id="IPR052194">
    <property type="entry name" value="MESH1"/>
</dbReference>
<evidence type="ECO:0000259" key="1">
    <source>
        <dbReference type="PROSITE" id="PS51831"/>
    </source>
</evidence>
<dbReference type="CDD" id="cd00077">
    <property type="entry name" value="HDc"/>
    <property type="match status" value="1"/>
</dbReference>